<evidence type="ECO:0000256" key="4">
    <source>
        <dbReference type="ARBA" id="ARBA00022692"/>
    </source>
</evidence>
<evidence type="ECO:0000256" key="5">
    <source>
        <dbReference type="ARBA" id="ARBA00022723"/>
    </source>
</evidence>
<dbReference type="Pfam" id="PF16491">
    <property type="entry name" value="Peptidase_M48_N"/>
    <property type="match status" value="1"/>
</dbReference>
<feature type="transmembrane region" description="Helical" evidence="12">
    <location>
        <begin position="298"/>
        <end position="323"/>
    </location>
</feature>
<feature type="transmembrane region" description="Helical" evidence="12">
    <location>
        <begin position="122"/>
        <end position="141"/>
    </location>
</feature>
<keyword evidence="4 12" id="KW-0812">Transmembrane</keyword>
<dbReference type="GO" id="GO:0004222">
    <property type="term" value="F:metalloendopeptidase activity"/>
    <property type="evidence" value="ECO:0007669"/>
    <property type="project" value="InterPro"/>
</dbReference>
<keyword evidence="8" id="KW-0862">Zinc</keyword>
<dbReference type="Pfam" id="PF01435">
    <property type="entry name" value="Peptidase_M48"/>
    <property type="match status" value="1"/>
</dbReference>
<feature type="transmembrane region" description="Helical" evidence="12">
    <location>
        <begin position="147"/>
        <end position="172"/>
    </location>
</feature>
<dbReference type="GO" id="GO:0046872">
    <property type="term" value="F:metal ion binding"/>
    <property type="evidence" value="ECO:0007669"/>
    <property type="project" value="UniProtKB-KW"/>
</dbReference>
<evidence type="ECO:0000256" key="2">
    <source>
        <dbReference type="ARBA" id="ARBA00004477"/>
    </source>
</evidence>
<keyword evidence="5" id="KW-0479">Metal-binding</keyword>
<dbReference type="GO" id="GO:0071586">
    <property type="term" value="P:CAAX-box protein processing"/>
    <property type="evidence" value="ECO:0007669"/>
    <property type="project" value="InterPro"/>
</dbReference>
<keyword evidence="6" id="KW-0378">Hydrolase</keyword>
<organism evidence="15">
    <name type="scientific">marine metagenome</name>
    <dbReference type="NCBI Taxonomy" id="408172"/>
    <lineage>
        <taxon>unclassified sequences</taxon>
        <taxon>metagenomes</taxon>
        <taxon>ecological metagenomes</taxon>
    </lineage>
</organism>
<dbReference type="AlphaFoldDB" id="A0A381MZY0"/>
<feature type="domain" description="Peptidase M48" evidence="13">
    <location>
        <begin position="181"/>
        <end position="381"/>
    </location>
</feature>
<keyword evidence="11 12" id="KW-0472">Membrane</keyword>
<keyword evidence="10" id="KW-0482">Metalloprotease</keyword>
<evidence type="ECO:0000256" key="8">
    <source>
        <dbReference type="ARBA" id="ARBA00022833"/>
    </source>
</evidence>
<sequence length="382" mass="44648">MNSKHFGNKIPEIISDVYDKEKYLKSQDYKQNQYNFSKYSKIYSLIIILSFFYFDGFLILDNYCRSLFETELFISLSFFGIIYFGNDILSIPFSLYSTFVIEEKFGFNKTTPKIYISDKLKSWILTLLLGGGILSFIIFQFESIGKNFWIIAWIFISLISILINGLYAQIIVPLFNKQSKLKEGNLRYEIEKYSNTVGFDLSNIFVIDGSKRSTKANAYFSGFGKQKRVTLYDTLINKLNINQIVSVIAHEIGHYKKNHIIYNLFFSIIQTGVMLYILSLFIYMPIFSESLGIETQSFHIGLICFSILFTPFSEIISLTFNLFSRKFEYEADQFAKKTHNGKYLIEALKILSKDSLSNLTPHPKYVWWHYSHPTLFQRVVRL</sequence>
<name>A0A381MZY0_9ZZZZ</name>
<evidence type="ECO:0000256" key="3">
    <source>
        <dbReference type="ARBA" id="ARBA00022670"/>
    </source>
</evidence>
<evidence type="ECO:0000256" key="12">
    <source>
        <dbReference type="SAM" id="Phobius"/>
    </source>
</evidence>
<gene>
    <name evidence="15" type="ORF">METZ01_LOCUS735</name>
</gene>
<evidence type="ECO:0000259" key="13">
    <source>
        <dbReference type="Pfam" id="PF01435"/>
    </source>
</evidence>
<comment type="subcellular location">
    <subcellularLocation>
        <location evidence="2">Endoplasmic reticulum membrane</location>
        <topology evidence="2">Multi-pass membrane protein</topology>
    </subcellularLocation>
</comment>
<feature type="domain" description="CAAX prenyl protease 1 N-terminal" evidence="14">
    <location>
        <begin position="8"/>
        <end position="177"/>
    </location>
</feature>
<evidence type="ECO:0000313" key="15">
    <source>
        <dbReference type="EMBL" id="SUZ47881.1"/>
    </source>
</evidence>
<evidence type="ECO:0000256" key="7">
    <source>
        <dbReference type="ARBA" id="ARBA00022824"/>
    </source>
</evidence>
<dbReference type="FunFam" id="3.30.2010.10:FF:000002">
    <property type="entry name" value="CAAX prenyl protease"/>
    <property type="match status" value="1"/>
</dbReference>
<keyword evidence="3" id="KW-0645">Protease</keyword>
<keyword evidence="9 12" id="KW-1133">Transmembrane helix</keyword>
<protein>
    <recommendedName>
        <fullName evidence="16">Peptidase M48 domain-containing protein</fullName>
    </recommendedName>
</protein>
<keyword evidence="7" id="KW-0256">Endoplasmic reticulum</keyword>
<reference evidence="15" key="1">
    <citation type="submission" date="2018-05" db="EMBL/GenBank/DDBJ databases">
        <authorList>
            <person name="Lanie J.A."/>
            <person name="Ng W.-L."/>
            <person name="Kazmierczak K.M."/>
            <person name="Andrzejewski T.M."/>
            <person name="Davidsen T.M."/>
            <person name="Wayne K.J."/>
            <person name="Tettelin H."/>
            <person name="Glass J.I."/>
            <person name="Rusch D."/>
            <person name="Podicherti R."/>
            <person name="Tsui H.-C.T."/>
            <person name="Winkler M.E."/>
        </authorList>
    </citation>
    <scope>NUCLEOTIDE SEQUENCE</scope>
</reference>
<evidence type="ECO:0000256" key="9">
    <source>
        <dbReference type="ARBA" id="ARBA00022989"/>
    </source>
</evidence>
<evidence type="ECO:0000256" key="1">
    <source>
        <dbReference type="ARBA" id="ARBA00001947"/>
    </source>
</evidence>
<dbReference type="Gene3D" id="3.30.2010.10">
    <property type="entry name" value="Metalloproteases ('zincins'), catalytic domain"/>
    <property type="match status" value="1"/>
</dbReference>
<dbReference type="GO" id="GO:0005789">
    <property type="term" value="C:endoplasmic reticulum membrane"/>
    <property type="evidence" value="ECO:0007669"/>
    <property type="project" value="UniProtKB-SubCell"/>
</dbReference>
<evidence type="ECO:0000256" key="10">
    <source>
        <dbReference type="ARBA" id="ARBA00023049"/>
    </source>
</evidence>
<comment type="cofactor">
    <cofactor evidence="1">
        <name>Zn(2+)</name>
        <dbReference type="ChEBI" id="CHEBI:29105"/>
    </cofactor>
</comment>
<dbReference type="CDD" id="cd07343">
    <property type="entry name" value="M48A_Zmpste24p_like"/>
    <property type="match status" value="1"/>
</dbReference>
<dbReference type="InterPro" id="IPR001915">
    <property type="entry name" value="Peptidase_M48"/>
</dbReference>
<dbReference type="EMBL" id="UINC01000040">
    <property type="protein sequence ID" value="SUZ47881.1"/>
    <property type="molecule type" value="Genomic_DNA"/>
</dbReference>
<evidence type="ECO:0000256" key="6">
    <source>
        <dbReference type="ARBA" id="ARBA00022801"/>
    </source>
</evidence>
<evidence type="ECO:0008006" key="16">
    <source>
        <dbReference type="Google" id="ProtNLM"/>
    </source>
</evidence>
<feature type="transmembrane region" description="Helical" evidence="12">
    <location>
        <begin position="260"/>
        <end position="286"/>
    </location>
</feature>
<proteinExistence type="predicted"/>
<dbReference type="PANTHER" id="PTHR10120">
    <property type="entry name" value="CAAX PRENYL PROTEASE 1"/>
    <property type="match status" value="1"/>
</dbReference>
<dbReference type="InterPro" id="IPR032456">
    <property type="entry name" value="Peptidase_M48_N"/>
</dbReference>
<evidence type="ECO:0000259" key="14">
    <source>
        <dbReference type="Pfam" id="PF16491"/>
    </source>
</evidence>
<dbReference type="InterPro" id="IPR027057">
    <property type="entry name" value="CAXX_Prtase_1"/>
</dbReference>
<feature type="transmembrane region" description="Helical" evidence="12">
    <location>
        <begin position="42"/>
        <end position="60"/>
    </location>
</feature>
<evidence type="ECO:0000256" key="11">
    <source>
        <dbReference type="ARBA" id="ARBA00023136"/>
    </source>
</evidence>
<accession>A0A381MZY0</accession>
<feature type="transmembrane region" description="Helical" evidence="12">
    <location>
        <begin position="72"/>
        <end position="101"/>
    </location>
</feature>